<sequence length="290" mass="32237">MNLLSSNLRQRSAWAEIVAQLLHQPGGRWQETELENNDITLMIPRGGSYTVLRLLLFSAVDVGTPSTMQRVGELDDLCREDRSQVSEAKIVYALETGTAESGNGDSSGEEKEKEKGLEGYMKLQVDLLSTQQPSLSSIPILPISQPTDLPSLLASLQQPPPTPAPTPAPLPAHAHVHHLPHNYHHPPSLYQNSYIPSRDTLLPLCTVRSRNQPFRPLSPHSVAILSGPIFINFPGLRDLLELVETGEGKDQIRTAMVRAFDDDDDNGEMRERARVEAEKFLAFWEHEFGV</sequence>
<proteinExistence type="predicted"/>
<dbReference type="EMBL" id="JAUTDP010000010">
    <property type="protein sequence ID" value="KAK3395916.1"/>
    <property type="molecule type" value="Genomic_DNA"/>
</dbReference>
<feature type="region of interest" description="Disordered" evidence="1">
    <location>
        <begin position="96"/>
        <end position="116"/>
    </location>
</feature>
<dbReference type="AlphaFoldDB" id="A0AAE0U9G9"/>
<reference evidence="2" key="1">
    <citation type="journal article" date="2023" name="Mol. Phylogenet. Evol.">
        <title>Genome-scale phylogeny and comparative genomics of the fungal order Sordariales.</title>
        <authorList>
            <person name="Hensen N."/>
            <person name="Bonometti L."/>
            <person name="Westerberg I."/>
            <person name="Brannstrom I.O."/>
            <person name="Guillou S."/>
            <person name="Cros-Aarteil S."/>
            <person name="Calhoun S."/>
            <person name="Haridas S."/>
            <person name="Kuo A."/>
            <person name="Mondo S."/>
            <person name="Pangilinan J."/>
            <person name="Riley R."/>
            <person name="LaButti K."/>
            <person name="Andreopoulos B."/>
            <person name="Lipzen A."/>
            <person name="Chen C."/>
            <person name="Yan M."/>
            <person name="Daum C."/>
            <person name="Ng V."/>
            <person name="Clum A."/>
            <person name="Steindorff A."/>
            <person name="Ohm R.A."/>
            <person name="Martin F."/>
            <person name="Silar P."/>
            <person name="Natvig D.O."/>
            <person name="Lalanne C."/>
            <person name="Gautier V."/>
            <person name="Ament-Velasquez S.L."/>
            <person name="Kruys A."/>
            <person name="Hutchinson M.I."/>
            <person name="Powell A.J."/>
            <person name="Barry K."/>
            <person name="Miller A.N."/>
            <person name="Grigoriev I.V."/>
            <person name="Debuchy R."/>
            <person name="Gladieux P."/>
            <person name="Hiltunen Thoren M."/>
            <person name="Johannesson H."/>
        </authorList>
    </citation>
    <scope>NUCLEOTIDE SEQUENCE</scope>
    <source>
        <strain evidence="2">FGSC 1904</strain>
    </source>
</reference>
<reference evidence="2" key="2">
    <citation type="submission" date="2023-07" db="EMBL/GenBank/DDBJ databases">
        <authorList>
            <consortium name="Lawrence Berkeley National Laboratory"/>
            <person name="Haridas S."/>
            <person name="Hensen N."/>
            <person name="Bonometti L."/>
            <person name="Westerberg I."/>
            <person name="Brannstrom I.O."/>
            <person name="Guillou S."/>
            <person name="Cros-Aarteil S."/>
            <person name="Calhoun S."/>
            <person name="Kuo A."/>
            <person name="Mondo S."/>
            <person name="Pangilinan J."/>
            <person name="Riley R."/>
            <person name="LaButti K."/>
            <person name="Andreopoulos B."/>
            <person name="Lipzen A."/>
            <person name="Chen C."/>
            <person name="Yanf M."/>
            <person name="Daum C."/>
            <person name="Ng V."/>
            <person name="Clum A."/>
            <person name="Steindorff A."/>
            <person name="Ohm R."/>
            <person name="Martin F."/>
            <person name="Silar P."/>
            <person name="Natvig D."/>
            <person name="Lalanne C."/>
            <person name="Gautier V."/>
            <person name="Ament-velasquez S.L."/>
            <person name="Kruys A."/>
            <person name="Hutchinson M.I."/>
            <person name="Powell A.J."/>
            <person name="Barry K."/>
            <person name="Miller A.N."/>
            <person name="Grigoriev I.V."/>
            <person name="Debuchy R."/>
            <person name="Gladieux P."/>
            <person name="Thoren M.H."/>
            <person name="Johannesson H."/>
        </authorList>
    </citation>
    <scope>NUCLEOTIDE SEQUENCE</scope>
    <source>
        <strain evidence="2">FGSC 1904</strain>
    </source>
</reference>
<protein>
    <submittedName>
        <fullName evidence="2">Uncharacterized protein</fullName>
    </submittedName>
</protein>
<dbReference type="Proteomes" id="UP001281003">
    <property type="component" value="Unassembled WGS sequence"/>
</dbReference>
<evidence type="ECO:0000313" key="3">
    <source>
        <dbReference type="Proteomes" id="UP001281003"/>
    </source>
</evidence>
<name>A0AAE0U9G9_SORBR</name>
<accession>A0AAE0U9G9</accession>
<gene>
    <name evidence="2" type="ORF">B0T20DRAFT_420279</name>
</gene>
<comment type="caution">
    <text evidence="2">The sequence shown here is derived from an EMBL/GenBank/DDBJ whole genome shotgun (WGS) entry which is preliminary data.</text>
</comment>
<evidence type="ECO:0000313" key="2">
    <source>
        <dbReference type="EMBL" id="KAK3395916.1"/>
    </source>
</evidence>
<evidence type="ECO:0000256" key="1">
    <source>
        <dbReference type="SAM" id="MobiDB-lite"/>
    </source>
</evidence>
<organism evidence="2 3">
    <name type="scientific">Sordaria brevicollis</name>
    <dbReference type="NCBI Taxonomy" id="83679"/>
    <lineage>
        <taxon>Eukaryota</taxon>
        <taxon>Fungi</taxon>
        <taxon>Dikarya</taxon>
        <taxon>Ascomycota</taxon>
        <taxon>Pezizomycotina</taxon>
        <taxon>Sordariomycetes</taxon>
        <taxon>Sordariomycetidae</taxon>
        <taxon>Sordariales</taxon>
        <taxon>Sordariaceae</taxon>
        <taxon>Sordaria</taxon>
    </lineage>
</organism>
<keyword evidence="3" id="KW-1185">Reference proteome</keyword>